<evidence type="ECO:0000313" key="1">
    <source>
        <dbReference type="EMBL" id="AFM11626.1"/>
    </source>
</evidence>
<keyword evidence="2" id="KW-1185">Reference proteome</keyword>
<dbReference type="Pfam" id="PF13650">
    <property type="entry name" value="Asp_protease_2"/>
    <property type="match status" value="1"/>
</dbReference>
<proteinExistence type="predicted"/>
<organism evidence="1 2">
    <name type="scientific">Turneriella parva (strain ATCC BAA-1111 / DSM 21527 / NCTC 11395 / H)</name>
    <name type="common">Leptospira parva</name>
    <dbReference type="NCBI Taxonomy" id="869212"/>
    <lineage>
        <taxon>Bacteria</taxon>
        <taxon>Pseudomonadati</taxon>
        <taxon>Spirochaetota</taxon>
        <taxon>Spirochaetia</taxon>
        <taxon>Leptospirales</taxon>
        <taxon>Leptospiraceae</taxon>
        <taxon>Turneriella</taxon>
    </lineage>
</organism>
<sequence>MGKIMQAAQVINYADTLAQKKLAELTVDFLVDTGAAMLCMPIDLIEKLGLTERSRREVITANGKVQRRVFSPVRIIVNDRDADMNVMELPIGTPPQMGYLVLETLDLYPDPKNQRLTGNPAHDGKMVVDLL</sequence>
<dbReference type="Proteomes" id="UP000006048">
    <property type="component" value="Chromosome"/>
</dbReference>
<dbReference type="HOGENOM" id="CLU_121338_0_0_12"/>
<dbReference type="KEGG" id="tpx:Turpa_0977"/>
<dbReference type="AlphaFoldDB" id="I4B2W9"/>
<protein>
    <recommendedName>
        <fullName evidence="3">Aspartyl protease</fullName>
    </recommendedName>
</protein>
<dbReference type="InterPro" id="IPR021109">
    <property type="entry name" value="Peptidase_aspartic_dom_sf"/>
</dbReference>
<reference evidence="1 2" key="1">
    <citation type="submission" date="2012-06" db="EMBL/GenBank/DDBJ databases">
        <title>The complete chromosome of genome of Turneriella parva DSM 21527.</title>
        <authorList>
            <consortium name="US DOE Joint Genome Institute (JGI-PGF)"/>
            <person name="Lucas S."/>
            <person name="Han J."/>
            <person name="Lapidus A."/>
            <person name="Bruce D."/>
            <person name="Goodwin L."/>
            <person name="Pitluck S."/>
            <person name="Peters L."/>
            <person name="Kyrpides N."/>
            <person name="Mavromatis K."/>
            <person name="Ivanova N."/>
            <person name="Mikhailova N."/>
            <person name="Chertkov O."/>
            <person name="Detter J.C."/>
            <person name="Tapia R."/>
            <person name="Han C."/>
            <person name="Land M."/>
            <person name="Hauser L."/>
            <person name="Markowitz V."/>
            <person name="Cheng J.-F."/>
            <person name="Hugenholtz P."/>
            <person name="Woyke T."/>
            <person name="Wu D."/>
            <person name="Gronow S."/>
            <person name="Wellnitz S."/>
            <person name="Brambilla E."/>
            <person name="Klenk H.-P."/>
            <person name="Eisen J.A."/>
        </authorList>
    </citation>
    <scope>NUCLEOTIDE SEQUENCE [LARGE SCALE GENOMIC DNA]</scope>
    <source>
        <strain evidence="2">ATCC BAA-1111 / DSM 21527 / NCTC 11395 / H</strain>
    </source>
</reference>
<gene>
    <name evidence="1" type="ordered locus">Turpa_0977</name>
</gene>
<accession>I4B2W9</accession>
<evidence type="ECO:0008006" key="3">
    <source>
        <dbReference type="Google" id="ProtNLM"/>
    </source>
</evidence>
<dbReference type="RefSeq" id="WP_014802144.1">
    <property type="nucleotide sequence ID" value="NC_018020.1"/>
</dbReference>
<dbReference type="Gene3D" id="2.40.70.10">
    <property type="entry name" value="Acid Proteases"/>
    <property type="match status" value="1"/>
</dbReference>
<evidence type="ECO:0000313" key="2">
    <source>
        <dbReference type="Proteomes" id="UP000006048"/>
    </source>
</evidence>
<dbReference type="SUPFAM" id="SSF50630">
    <property type="entry name" value="Acid proteases"/>
    <property type="match status" value="1"/>
</dbReference>
<dbReference type="EMBL" id="CP002959">
    <property type="protein sequence ID" value="AFM11626.1"/>
    <property type="molecule type" value="Genomic_DNA"/>
</dbReference>
<dbReference type="STRING" id="869212.Turpa_0977"/>
<dbReference type="OrthoDB" id="664884at2"/>
<name>I4B2W9_TURPD</name>